<dbReference type="AlphaFoldDB" id="A0A4Y2M8P8"/>
<dbReference type="EMBL" id="BGPR01006900">
    <property type="protein sequence ID" value="GBN22750.1"/>
    <property type="molecule type" value="Genomic_DNA"/>
</dbReference>
<accession>A0A4Y2M8P8</accession>
<organism evidence="1 2">
    <name type="scientific">Araneus ventricosus</name>
    <name type="common">Orbweaver spider</name>
    <name type="synonym">Epeira ventricosa</name>
    <dbReference type="NCBI Taxonomy" id="182803"/>
    <lineage>
        <taxon>Eukaryota</taxon>
        <taxon>Metazoa</taxon>
        <taxon>Ecdysozoa</taxon>
        <taxon>Arthropoda</taxon>
        <taxon>Chelicerata</taxon>
        <taxon>Arachnida</taxon>
        <taxon>Araneae</taxon>
        <taxon>Araneomorphae</taxon>
        <taxon>Entelegynae</taxon>
        <taxon>Araneoidea</taxon>
        <taxon>Araneidae</taxon>
        <taxon>Araneus</taxon>
    </lineage>
</organism>
<gene>
    <name evidence="1" type="ORF">AVEN_38018_1</name>
</gene>
<evidence type="ECO:0000313" key="2">
    <source>
        <dbReference type="Proteomes" id="UP000499080"/>
    </source>
</evidence>
<proteinExistence type="predicted"/>
<reference evidence="1 2" key="1">
    <citation type="journal article" date="2019" name="Sci. Rep.">
        <title>Orb-weaving spider Araneus ventricosus genome elucidates the spidroin gene catalogue.</title>
        <authorList>
            <person name="Kono N."/>
            <person name="Nakamura H."/>
            <person name="Ohtoshi R."/>
            <person name="Moran D.A.P."/>
            <person name="Shinohara A."/>
            <person name="Yoshida Y."/>
            <person name="Fujiwara M."/>
            <person name="Mori M."/>
            <person name="Tomita M."/>
            <person name="Arakawa K."/>
        </authorList>
    </citation>
    <scope>NUCLEOTIDE SEQUENCE [LARGE SCALE GENOMIC DNA]</scope>
</reference>
<dbReference type="OrthoDB" id="6437659at2759"/>
<dbReference type="Proteomes" id="UP000499080">
    <property type="component" value="Unassembled WGS sequence"/>
</dbReference>
<comment type="caution">
    <text evidence="1">The sequence shown here is derived from an EMBL/GenBank/DDBJ whole genome shotgun (WGS) entry which is preliminary data.</text>
</comment>
<name>A0A4Y2M8P8_ARAVE</name>
<keyword evidence="2" id="KW-1185">Reference proteome</keyword>
<sequence length="161" mass="19023">MKEPTKNALNMPINKNVGIPKCHWKRLSHQKRLGQWKEDYASLSKASHTKKFFPTAKCRLERNSFFCSFKVNQFLTGHGNFEEYLKRFHRQTSDVCDCSAKEIQNVEHIIFRCLHVQDCRKILQQKLGVPENDWPVVLISLINTKPSFLYFTEFVHTCNYK</sequence>
<evidence type="ECO:0008006" key="3">
    <source>
        <dbReference type="Google" id="ProtNLM"/>
    </source>
</evidence>
<protein>
    <recommendedName>
        <fullName evidence="3">Reverse transcriptase zinc-binding domain-containing protein</fullName>
    </recommendedName>
</protein>
<evidence type="ECO:0000313" key="1">
    <source>
        <dbReference type="EMBL" id="GBN22750.1"/>
    </source>
</evidence>